<proteinExistence type="predicted"/>
<keyword evidence="2" id="KW-1133">Transmembrane helix</keyword>
<keyword evidence="2" id="KW-0812">Transmembrane</keyword>
<accession>A0A517ZYJ6</accession>
<dbReference type="Proteomes" id="UP000319383">
    <property type="component" value="Chromosome"/>
</dbReference>
<evidence type="ECO:0000256" key="2">
    <source>
        <dbReference type="SAM" id="Phobius"/>
    </source>
</evidence>
<protein>
    <submittedName>
        <fullName evidence="3">Uncharacterized protein</fullName>
    </submittedName>
</protein>
<evidence type="ECO:0000313" key="3">
    <source>
        <dbReference type="EMBL" id="QDU47565.1"/>
    </source>
</evidence>
<reference evidence="3 4" key="1">
    <citation type="submission" date="2019-02" db="EMBL/GenBank/DDBJ databases">
        <title>Deep-cultivation of Planctomycetes and their phenomic and genomic characterization uncovers novel biology.</title>
        <authorList>
            <person name="Wiegand S."/>
            <person name="Jogler M."/>
            <person name="Boedeker C."/>
            <person name="Pinto D."/>
            <person name="Vollmers J."/>
            <person name="Rivas-Marin E."/>
            <person name="Kohn T."/>
            <person name="Peeters S.H."/>
            <person name="Heuer A."/>
            <person name="Rast P."/>
            <person name="Oberbeckmann S."/>
            <person name="Bunk B."/>
            <person name="Jeske O."/>
            <person name="Meyerdierks A."/>
            <person name="Storesund J.E."/>
            <person name="Kallscheuer N."/>
            <person name="Luecker S."/>
            <person name="Lage O.M."/>
            <person name="Pohl T."/>
            <person name="Merkel B.J."/>
            <person name="Hornburger P."/>
            <person name="Mueller R.-W."/>
            <person name="Bruemmer F."/>
            <person name="Labrenz M."/>
            <person name="Spormann A.M."/>
            <person name="Op den Camp H."/>
            <person name="Overmann J."/>
            <person name="Amann R."/>
            <person name="Jetten M.S.M."/>
            <person name="Mascher T."/>
            <person name="Medema M.H."/>
            <person name="Devos D.P."/>
            <person name="Kaster A.-K."/>
            <person name="Ovreas L."/>
            <person name="Rohde M."/>
            <person name="Galperin M.Y."/>
            <person name="Jogler C."/>
        </authorList>
    </citation>
    <scope>NUCLEOTIDE SEQUENCE [LARGE SCALE GENOMIC DNA]</scope>
    <source>
        <strain evidence="3 4">Mal52</strain>
    </source>
</reference>
<gene>
    <name evidence="3" type="ORF">Mal52_61000</name>
</gene>
<keyword evidence="2" id="KW-0472">Membrane</keyword>
<evidence type="ECO:0000313" key="4">
    <source>
        <dbReference type="Proteomes" id="UP000319383"/>
    </source>
</evidence>
<sequence length="76" mass="8364">MSGASRRTFLHRTIDSPQKNTSRKGAKPAKEAEKGSQSALPLFKNWHTFPANRFLLVTILSMLIVGGIDVPLWGVS</sequence>
<feature type="region of interest" description="Disordered" evidence="1">
    <location>
        <begin position="1"/>
        <end position="36"/>
    </location>
</feature>
<feature type="transmembrane region" description="Helical" evidence="2">
    <location>
        <begin position="54"/>
        <end position="74"/>
    </location>
</feature>
<evidence type="ECO:0000256" key="1">
    <source>
        <dbReference type="SAM" id="MobiDB-lite"/>
    </source>
</evidence>
<keyword evidence="4" id="KW-1185">Reference proteome</keyword>
<dbReference type="EMBL" id="CP036276">
    <property type="protein sequence ID" value="QDU47565.1"/>
    <property type="molecule type" value="Genomic_DNA"/>
</dbReference>
<dbReference type="KEGG" id="sdyn:Mal52_61000"/>
<dbReference type="AlphaFoldDB" id="A0A517ZYJ6"/>
<organism evidence="3 4">
    <name type="scientific">Symmachiella dynata</name>
    <dbReference type="NCBI Taxonomy" id="2527995"/>
    <lineage>
        <taxon>Bacteria</taxon>
        <taxon>Pseudomonadati</taxon>
        <taxon>Planctomycetota</taxon>
        <taxon>Planctomycetia</taxon>
        <taxon>Planctomycetales</taxon>
        <taxon>Planctomycetaceae</taxon>
        <taxon>Symmachiella</taxon>
    </lineage>
</organism>
<name>A0A517ZYJ6_9PLAN</name>